<dbReference type="OrthoDB" id="9795306at2"/>
<evidence type="ECO:0000313" key="2">
    <source>
        <dbReference type="EMBL" id="KRN83137.1"/>
    </source>
</evidence>
<evidence type="ECO:0000313" key="3">
    <source>
        <dbReference type="EMBL" id="SER37401.1"/>
    </source>
</evidence>
<dbReference type="SUPFAM" id="SSF54593">
    <property type="entry name" value="Glyoxalase/Bleomycin resistance protein/Dihydroxybiphenyl dioxygenase"/>
    <property type="match status" value="1"/>
</dbReference>
<name>A0A0R2K0P4_9LACO</name>
<dbReference type="PATRIC" id="fig|319653.3.peg.1601"/>
<dbReference type="GeneID" id="76043016"/>
<dbReference type="Proteomes" id="UP000182818">
    <property type="component" value="Unassembled WGS sequence"/>
</dbReference>
<accession>A0A0R2K0P4</accession>
<dbReference type="PANTHER" id="PTHR33990">
    <property type="entry name" value="PROTEIN YJDN-RELATED"/>
    <property type="match status" value="1"/>
</dbReference>
<dbReference type="PANTHER" id="PTHR33990:SF5">
    <property type="entry name" value="PHNB-LIKE DOMAIN-CONTAINING PROTEIN"/>
    <property type="match status" value="1"/>
</dbReference>
<keyword evidence="5" id="KW-1185">Reference proteome</keyword>
<dbReference type="Proteomes" id="UP000051749">
    <property type="component" value="Unassembled WGS sequence"/>
</dbReference>
<dbReference type="RefSeq" id="WP_057805367.1">
    <property type="nucleotide sequence ID" value="NZ_BJYP01000027.1"/>
</dbReference>
<dbReference type="STRING" id="319653.SAMN04487973_10589"/>
<comment type="caution">
    <text evidence="2">The sequence shown here is derived from an EMBL/GenBank/DDBJ whole genome shotgun (WGS) entry which is preliminary data.</text>
</comment>
<proteinExistence type="predicted"/>
<dbReference type="Gene3D" id="3.10.180.10">
    <property type="entry name" value="2,3-Dihydroxybiphenyl 1,2-Dioxygenase, domain 1"/>
    <property type="match status" value="1"/>
</dbReference>
<reference evidence="3 5" key="2">
    <citation type="submission" date="2016-10" db="EMBL/GenBank/DDBJ databases">
        <authorList>
            <person name="Varghese N."/>
            <person name="Submissions S."/>
        </authorList>
    </citation>
    <scope>NUCLEOTIDE SEQUENCE [LARGE SCALE GENOMIC DNA]</scope>
    <source>
        <strain evidence="3 5">CGMCC 1.3889</strain>
    </source>
</reference>
<sequence length="155" mass="17641">MTAHSAIYPYLTFSNTKEALDYYKTVFNAQDIVRLPVTKEAATAMHVPNDVNFSQMTMHAVFTVLGVWLYASDNFEQNQNLTNSTRLLIDIDSDNEKVLTAAQTLYQQLTQEPSVKINMPLADQGWGAKLAMLTDKFGVQWMLQIRSWSKTQNQN</sequence>
<dbReference type="InterPro" id="IPR028973">
    <property type="entry name" value="PhnB-like"/>
</dbReference>
<dbReference type="Pfam" id="PF06983">
    <property type="entry name" value="3-dmu-9_3-mt"/>
    <property type="match status" value="1"/>
</dbReference>
<dbReference type="AlphaFoldDB" id="A0A0R2K0P4"/>
<evidence type="ECO:0000313" key="4">
    <source>
        <dbReference type="Proteomes" id="UP000051749"/>
    </source>
</evidence>
<organism evidence="2 4">
    <name type="scientific">Pediococcus ethanolidurans</name>
    <dbReference type="NCBI Taxonomy" id="319653"/>
    <lineage>
        <taxon>Bacteria</taxon>
        <taxon>Bacillati</taxon>
        <taxon>Bacillota</taxon>
        <taxon>Bacilli</taxon>
        <taxon>Lactobacillales</taxon>
        <taxon>Lactobacillaceae</taxon>
        <taxon>Pediococcus</taxon>
    </lineage>
</organism>
<protein>
    <submittedName>
        <fullName evidence="2">Glyoxalase family protein</fullName>
    </submittedName>
    <submittedName>
        <fullName evidence="3">PhnB protein</fullName>
    </submittedName>
</protein>
<dbReference type="EMBL" id="FOGK01000005">
    <property type="protein sequence ID" value="SER37401.1"/>
    <property type="molecule type" value="Genomic_DNA"/>
</dbReference>
<evidence type="ECO:0000259" key="1">
    <source>
        <dbReference type="Pfam" id="PF06983"/>
    </source>
</evidence>
<dbReference type="EMBL" id="JQBY01000004">
    <property type="protein sequence ID" value="KRN83137.1"/>
    <property type="molecule type" value="Genomic_DNA"/>
</dbReference>
<feature type="domain" description="PhnB-like" evidence="1">
    <location>
        <begin position="7"/>
        <end position="142"/>
    </location>
</feature>
<reference evidence="2 4" key="1">
    <citation type="journal article" date="2015" name="Genome Announc.">
        <title>Expanding the biotechnology potential of lactobacilli through comparative genomics of 213 strains and associated genera.</title>
        <authorList>
            <person name="Sun Z."/>
            <person name="Harris H.M."/>
            <person name="McCann A."/>
            <person name="Guo C."/>
            <person name="Argimon S."/>
            <person name="Zhang W."/>
            <person name="Yang X."/>
            <person name="Jeffery I.B."/>
            <person name="Cooney J.C."/>
            <person name="Kagawa T.F."/>
            <person name="Liu W."/>
            <person name="Song Y."/>
            <person name="Salvetti E."/>
            <person name="Wrobel A."/>
            <person name="Rasinkangas P."/>
            <person name="Parkhill J."/>
            <person name="Rea M.C."/>
            <person name="O'Sullivan O."/>
            <person name="Ritari J."/>
            <person name="Douillard F.P."/>
            <person name="Paul Ross R."/>
            <person name="Yang R."/>
            <person name="Briner A.E."/>
            <person name="Felis G.E."/>
            <person name="de Vos W.M."/>
            <person name="Barrangou R."/>
            <person name="Klaenhammer T.R."/>
            <person name="Caufield P.W."/>
            <person name="Cui Y."/>
            <person name="Zhang H."/>
            <person name="O'Toole P.W."/>
        </authorList>
    </citation>
    <scope>NUCLEOTIDE SEQUENCE [LARGE SCALE GENOMIC DNA]</scope>
    <source>
        <strain evidence="2 4">DSM 22301</strain>
    </source>
</reference>
<dbReference type="InterPro" id="IPR029068">
    <property type="entry name" value="Glyas_Bleomycin-R_OHBP_Dase"/>
</dbReference>
<evidence type="ECO:0000313" key="5">
    <source>
        <dbReference type="Proteomes" id="UP000182818"/>
    </source>
</evidence>
<dbReference type="CDD" id="cd06588">
    <property type="entry name" value="PhnB_like"/>
    <property type="match status" value="1"/>
</dbReference>
<gene>
    <name evidence="2" type="ORF">IV87_GL001576</name>
    <name evidence="3" type="ORF">SAMN04487973_10589</name>
</gene>